<gene>
    <name evidence="1" type="ORF">OSB1V03_LOCUS14342</name>
</gene>
<feature type="non-terminal residue" evidence="1">
    <location>
        <position position="1"/>
    </location>
</feature>
<reference evidence="1" key="1">
    <citation type="submission" date="2020-11" db="EMBL/GenBank/DDBJ databases">
        <authorList>
            <person name="Tran Van P."/>
        </authorList>
    </citation>
    <scope>NUCLEOTIDE SEQUENCE</scope>
</reference>
<sequence length="89" mass="10131">MQNAIELQAKINIDVTLKPAVREILMAAAKPEFYERCMILCKMDRVDAIKVIKGVNRYMCETKAIKWDAIGHMLEALEPNSKMTLGHIL</sequence>
<evidence type="ECO:0000313" key="2">
    <source>
        <dbReference type="Proteomes" id="UP000759131"/>
    </source>
</evidence>
<proteinExistence type="predicted"/>
<dbReference type="AlphaFoldDB" id="A0A7R9Q625"/>
<dbReference type="EMBL" id="OC868252">
    <property type="protein sequence ID" value="CAD7633946.1"/>
    <property type="molecule type" value="Genomic_DNA"/>
</dbReference>
<organism evidence="1">
    <name type="scientific">Medioppia subpectinata</name>
    <dbReference type="NCBI Taxonomy" id="1979941"/>
    <lineage>
        <taxon>Eukaryota</taxon>
        <taxon>Metazoa</taxon>
        <taxon>Ecdysozoa</taxon>
        <taxon>Arthropoda</taxon>
        <taxon>Chelicerata</taxon>
        <taxon>Arachnida</taxon>
        <taxon>Acari</taxon>
        <taxon>Acariformes</taxon>
        <taxon>Sarcoptiformes</taxon>
        <taxon>Oribatida</taxon>
        <taxon>Brachypylina</taxon>
        <taxon>Oppioidea</taxon>
        <taxon>Oppiidae</taxon>
        <taxon>Medioppia</taxon>
    </lineage>
</organism>
<protein>
    <submittedName>
        <fullName evidence="1">Uncharacterized protein</fullName>
    </submittedName>
</protein>
<name>A0A7R9Q625_9ACAR</name>
<keyword evidence="2" id="KW-1185">Reference proteome</keyword>
<evidence type="ECO:0000313" key="1">
    <source>
        <dbReference type="EMBL" id="CAD7633946.1"/>
    </source>
</evidence>
<dbReference type="Proteomes" id="UP000759131">
    <property type="component" value="Unassembled WGS sequence"/>
</dbReference>
<accession>A0A7R9Q625</accession>
<dbReference type="EMBL" id="CAJPIZ010013677">
    <property type="protein sequence ID" value="CAG2114376.1"/>
    <property type="molecule type" value="Genomic_DNA"/>
</dbReference>